<gene>
    <name evidence="3" type="ORF">KDY119_03761</name>
</gene>
<evidence type="ECO:0000313" key="4">
    <source>
        <dbReference type="Proteomes" id="UP000326702"/>
    </source>
</evidence>
<dbReference type="KEGG" id="lxl:KDY119_03761"/>
<dbReference type="Pfam" id="PF21922">
    <property type="entry name" value="PBP_dimer_2"/>
    <property type="match status" value="1"/>
</dbReference>
<dbReference type="SUPFAM" id="SSF56601">
    <property type="entry name" value="beta-lactamase/transpeptidase-like"/>
    <property type="match status" value="1"/>
</dbReference>
<dbReference type="Gene3D" id="3.40.710.10">
    <property type="entry name" value="DD-peptidase/beta-lactamase superfamily"/>
    <property type="match status" value="1"/>
</dbReference>
<accession>A0A5P9QFI8</accession>
<sequence length="484" mass="51077">MNVPIRRLATVVLAMVLVLMGATTYHQFFQADKLNNDGRNVRTLYRAYGVFRGPIVVDGKSVALSTPVDDPFKFQRKYTDGSLYAAVTGYYSLVFAPTMIEASENSALNGTADELWMQRLRQLVTGEQQQGASVELTLDAKAQEAAAKALGDQKGAVVAIEPKTGKILALYSSPSYDPNQLAGHDTAKVNKNWQKLLNDDGSPLTNRAIAGDTYPPGSTFKLVTSAAALESGDYTPDTVIAAPHRLKYPGSSKELKNFADEVCSSSGKMTLDAALEMSCNTAFAGLGVKVGNDAMVEQAKKFGFDTPLSIPMTVTQSHFPPTTDDAELMRQSIGQGDDRVTPLQIAMVSAAIANGGKQMAPYLVDTVRDSSLRVVSKTSPSTLRTSVSEHTADELKSMMEDVVRSGTGVAAQIPGVTVAGKTGTAENTPGQPPHAWFTGFAPADDPKVAVAVIVEHGGQQGAEGTGGATAAPIAKAVMEAVLNG</sequence>
<evidence type="ECO:0000259" key="1">
    <source>
        <dbReference type="Pfam" id="PF00905"/>
    </source>
</evidence>
<feature type="domain" description="Penicillin binding protein A dimerisation" evidence="2">
    <location>
        <begin position="52"/>
        <end position="134"/>
    </location>
</feature>
<reference evidence="3 4" key="1">
    <citation type="submission" date="2019-10" db="EMBL/GenBank/DDBJ databases">
        <title>Genome sequence of Luteimicrobium xylanilyticum HY-24.</title>
        <authorList>
            <person name="Kim D.Y."/>
            <person name="Park H.-Y."/>
        </authorList>
    </citation>
    <scope>NUCLEOTIDE SEQUENCE [LARGE SCALE GENOMIC DNA]</scope>
    <source>
        <strain evidence="3 4">HY-24</strain>
    </source>
</reference>
<dbReference type="GO" id="GO:0008658">
    <property type="term" value="F:penicillin binding"/>
    <property type="evidence" value="ECO:0007669"/>
    <property type="project" value="InterPro"/>
</dbReference>
<name>A0A5P9QFI8_9MICO</name>
<proteinExistence type="predicted"/>
<dbReference type="PANTHER" id="PTHR30627:SF24">
    <property type="entry name" value="PENICILLIN-BINDING PROTEIN 4B"/>
    <property type="match status" value="1"/>
</dbReference>
<dbReference type="Pfam" id="PF00905">
    <property type="entry name" value="Transpeptidase"/>
    <property type="match status" value="1"/>
</dbReference>
<dbReference type="InterPro" id="IPR012338">
    <property type="entry name" value="Beta-lactam/transpept-like"/>
</dbReference>
<dbReference type="EMBL" id="CP045529">
    <property type="protein sequence ID" value="QFV00225.1"/>
    <property type="molecule type" value="Genomic_DNA"/>
</dbReference>
<dbReference type="GO" id="GO:0071555">
    <property type="term" value="P:cell wall organization"/>
    <property type="evidence" value="ECO:0007669"/>
    <property type="project" value="TreeGrafter"/>
</dbReference>
<dbReference type="InterPro" id="IPR050515">
    <property type="entry name" value="Beta-lactam/transpept"/>
</dbReference>
<dbReference type="RefSeq" id="WP_036955320.1">
    <property type="nucleotide sequence ID" value="NZ_BAABIH010000007.1"/>
</dbReference>
<dbReference type="InterPro" id="IPR001460">
    <property type="entry name" value="PCN-bd_Tpept"/>
</dbReference>
<evidence type="ECO:0000313" key="3">
    <source>
        <dbReference type="EMBL" id="QFV00225.1"/>
    </source>
</evidence>
<evidence type="ECO:0000259" key="2">
    <source>
        <dbReference type="Pfam" id="PF21922"/>
    </source>
</evidence>
<dbReference type="GO" id="GO:0005886">
    <property type="term" value="C:plasma membrane"/>
    <property type="evidence" value="ECO:0007669"/>
    <property type="project" value="TreeGrafter"/>
</dbReference>
<dbReference type="GO" id="GO:0071972">
    <property type="term" value="F:peptidoglycan L,D-transpeptidase activity"/>
    <property type="evidence" value="ECO:0007669"/>
    <property type="project" value="TreeGrafter"/>
</dbReference>
<organism evidence="3 4">
    <name type="scientific">Luteimicrobium xylanilyticum</name>
    <dbReference type="NCBI Taxonomy" id="1133546"/>
    <lineage>
        <taxon>Bacteria</taxon>
        <taxon>Bacillati</taxon>
        <taxon>Actinomycetota</taxon>
        <taxon>Actinomycetes</taxon>
        <taxon>Micrococcales</taxon>
        <taxon>Luteimicrobium</taxon>
    </lineage>
</organism>
<dbReference type="PANTHER" id="PTHR30627">
    <property type="entry name" value="PEPTIDOGLYCAN D,D-TRANSPEPTIDASE"/>
    <property type="match status" value="1"/>
</dbReference>
<dbReference type="Gene3D" id="3.90.1310.10">
    <property type="entry name" value="Penicillin-binding protein 2a (Domain 2)"/>
    <property type="match status" value="1"/>
</dbReference>
<dbReference type="AlphaFoldDB" id="A0A5P9QFI8"/>
<keyword evidence="4" id="KW-1185">Reference proteome</keyword>
<dbReference type="OrthoDB" id="9766847at2"/>
<dbReference type="Proteomes" id="UP000326702">
    <property type="component" value="Chromosome"/>
</dbReference>
<feature type="domain" description="Penicillin-binding protein transpeptidase" evidence="1">
    <location>
        <begin position="155"/>
        <end position="479"/>
    </location>
</feature>
<dbReference type="InterPro" id="IPR054120">
    <property type="entry name" value="PBPA_dimer"/>
</dbReference>
<protein>
    <submittedName>
        <fullName evidence="3">Penicillin-binding protein</fullName>
    </submittedName>
</protein>